<feature type="domain" description="Glycosyltransferase subfamily 4-like N-terminal" evidence="4">
    <location>
        <begin position="392"/>
        <end position="552"/>
    </location>
</feature>
<feature type="domain" description="Glycosyltransferase subfamily 4-like N-terminal" evidence="4">
    <location>
        <begin position="28"/>
        <end position="185"/>
    </location>
</feature>
<keyword evidence="2 5" id="KW-0808">Transferase</keyword>
<dbReference type="Proteomes" id="UP000319818">
    <property type="component" value="Unassembled WGS sequence"/>
</dbReference>
<feature type="domain" description="Glycosyl transferase family 1" evidence="3">
    <location>
        <begin position="195"/>
        <end position="353"/>
    </location>
</feature>
<dbReference type="InterPro" id="IPR028098">
    <property type="entry name" value="Glyco_trans_4-like_N"/>
</dbReference>
<dbReference type="GO" id="GO:0016757">
    <property type="term" value="F:glycosyltransferase activity"/>
    <property type="evidence" value="ECO:0007669"/>
    <property type="project" value="UniProtKB-KW"/>
</dbReference>
<comment type="caution">
    <text evidence="5">The sequence shown here is derived from an EMBL/GenBank/DDBJ whole genome shotgun (WGS) entry which is preliminary data.</text>
</comment>
<evidence type="ECO:0000259" key="4">
    <source>
        <dbReference type="Pfam" id="PF13439"/>
    </source>
</evidence>
<name>A0A543GAQ7_9PSEU</name>
<evidence type="ECO:0000313" key="6">
    <source>
        <dbReference type="Proteomes" id="UP000319818"/>
    </source>
</evidence>
<evidence type="ECO:0000256" key="2">
    <source>
        <dbReference type="ARBA" id="ARBA00022679"/>
    </source>
</evidence>
<dbReference type="SUPFAM" id="SSF53756">
    <property type="entry name" value="UDP-Glycosyltransferase/glycogen phosphorylase"/>
    <property type="match status" value="2"/>
</dbReference>
<feature type="domain" description="Glycosyl transferase family 1" evidence="3">
    <location>
        <begin position="562"/>
        <end position="730"/>
    </location>
</feature>
<dbReference type="Pfam" id="PF00534">
    <property type="entry name" value="Glycos_transf_1"/>
    <property type="match status" value="2"/>
</dbReference>
<evidence type="ECO:0000256" key="1">
    <source>
        <dbReference type="ARBA" id="ARBA00022676"/>
    </source>
</evidence>
<dbReference type="EMBL" id="VFPH01000001">
    <property type="protein sequence ID" value="TQM43084.1"/>
    <property type="molecule type" value="Genomic_DNA"/>
</dbReference>
<reference evidence="5 6" key="1">
    <citation type="submission" date="2019-06" db="EMBL/GenBank/DDBJ databases">
        <title>Sequencing the genomes of 1000 actinobacteria strains.</title>
        <authorList>
            <person name="Klenk H.-P."/>
        </authorList>
    </citation>
    <scope>NUCLEOTIDE SEQUENCE [LARGE SCALE GENOMIC DNA]</scope>
    <source>
        <strain evidence="5 6">DSM 45511</strain>
    </source>
</reference>
<keyword evidence="1" id="KW-0328">Glycosyltransferase</keyword>
<dbReference type="PANTHER" id="PTHR12526">
    <property type="entry name" value="GLYCOSYLTRANSFERASE"/>
    <property type="match status" value="1"/>
</dbReference>
<dbReference type="AlphaFoldDB" id="A0A543GAQ7"/>
<keyword evidence="6" id="KW-1185">Reference proteome</keyword>
<dbReference type="RefSeq" id="WP_211361720.1">
    <property type="nucleotide sequence ID" value="NZ_VFPH01000001.1"/>
</dbReference>
<accession>A0A543GAQ7</accession>
<dbReference type="InterPro" id="IPR001296">
    <property type="entry name" value="Glyco_trans_1"/>
</dbReference>
<gene>
    <name evidence="5" type="ORF">FB388_0425</name>
</gene>
<sequence length="754" mass="81349">MSATWWRRTPRRAGPMRVMFVVPDLGLGGAERHVVTLAPALDPDAFRVSIVCVGDEGELFDELRDTGVPAHALHSRTRPVRALVALVRAMREERPDIVVTRGYNAEALGRIAAALTRVPRSVVWVHNATDIGPRGRIRPVVDRLLEPLTSAYYGVAHAQRTYLVDELGHPAEKVEIIHNGVDPARFAPGAPVDLGLPAGARAIGIVAVLREEKDHPTLLRAMRMVVDEVPEAHLLVIGDGPLRPELEELARQLGMSGNVTFAGSRPDVAALLPALDVAVLSSTTECFPMAVLEAMACGVPVVGTEVGGVPEMIEDGVTGYLVPSRHPRATADALVKILRDPARAAEMGRAARDRVLAEFTLDRSVRRAGATLARTAGRKPARLAVVLDQTAVGGAERLLLDLCRRFDRSVVEPRLVCLRAEGPLGDAFREVVPVEVLDRTGRFDMRTLPRLVRSLRAAHTDVVLVAHHNRAALALGRVAARLAGAAHVVAAHDMDLTRVGGRVLPRHVVETLFLSEALVLLAPSQGRYLHEEEGVGRFPWRRAPEVVIPNGIVVGPRPGPADRAEARRRLGLDDADLVIGIAARLSKQKAHHILLRATARLAVDRARLRLVVIGGGVEEPALRALVAELGIADHVLFTGVRDDVRELLPGCDVTCLSSVHEGAPLVVLESMAACVPVVATDCGAVRDLVADGREGYVVPVGDASALADRLGILLDDPRMRAEMGERARQRAEAEYSIEHTAARFQELITRLAVR</sequence>
<organism evidence="5 6">
    <name type="scientific">Pseudonocardia cypriaca</name>
    <dbReference type="NCBI Taxonomy" id="882449"/>
    <lineage>
        <taxon>Bacteria</taxon>
        <taxon>Bacillati</taxon>
        <taxon>Actinomycetota</taxon>
        <taxon>Actinomycetes</taxon>
        <taxon>Pseudonocardiales</taxon>
        <taxon>Pseudonocardiaceae</taxon>
        <taxon>Pseudonocardia</taxon>
    </lineage>
</organism>
<dbReference type="Gene3D" id="3.40.50.2000">
    <property type="entry name" value="Glycogen Phosphorylase B"/>
    <property type="match status" value="4"/>
</dbReference>
<evidence type="ECO:0000259" key="3">
    <source>
        <dbReference type="Pfam" id="PF00534"/>
    </source>
</evidence>
<evidence type="ECO:0000313" key="5">
    <source>
        <dbReference type="EMBL" id="TQM43084.1"/>
    </source>
</evidence>
<protein>
    <submittedName>
        <fullName evidence="5">Glycosyltransferase involved in cell wall biosynthesis</fullName>
    </submittedName>
</protein>
<proteinExistence type="predicted"/>
<dbReference type="Pfam" id="PF13439">
    <property type="entry name" value="Glyco_transf_4"/>
    <property type="match status" value="2"/>
</dbReference>
<dbReference type="PANTHER" id="PTHR12526:SF630">
    <property type="entry name" value="GLYCOSYLTRANSFERASE"/>
    <property type="match status" value="1"/>
</dbReference>